<evidence type="ECO:0000313" key="3">
    <source>
        <dbReference type="Proteomes" id="UP001187192"/>
    </source>
</evidence>
<feature type="region of interest" description="Disordered" evidence="1">
    <location>
        <begin position="69"/>
        <end position="111"/>
    </location>
</feature>
<dbReference type="EMBL" id="BTGU01000013">
    <property type="protein sequence ID" value="GMN41564.1"/>
    <property type="molecule type" value="Genomic_DNA"/>
</dbReference>
<organism evidence="2 3">
    <name type="scientific">Ficus carica</name>
    <name type="common">Common fig</name>
    <dbReference type="NCBI Taxonomy" id="3494"/>
    <lineage>
        <taxon>Eukaryota</taxon>
        <taxon>Viridiplantae</taxon>
        <taxon>Streptophyta</taxon>
        <taxon>Embryophyta</taxon>
        <taxon>Tracheophyta</taxon>
        <taxon>Spermatophyta</taxon>
        <taxon>Magnoliopsida</taxon>
        <taxon>eudicotyledons</taxon>
        <taxon>Gunneridae</taxon>
        <taxon>Pentapetalae</taxon>
        <taxon>rosids</taxon>
        <taxon>fabids</taxon>
        <taxon>Rosales</taxon>
        <taxon>Moraceae</taxon>
        <taxon>Ficeae</taxon>
        <taxon>Ficus</taxon>
    </lineage>
</organism>
<feature type="compositionally biased region" description="Gly residues" evidence="1">
    <location>
        <begin position="207"/>
        <end position="221"/>
    </location>
</feature>
<gene>
    <name evidence="2" type="ORF">TIFTF001_010787</name>
</gene>
<name>A0AA87ZQP1_FICCA</name>
<feature type="compositionally biased region" description="Basic and acidic residues" evidence="1">
    <location>
        <begin position="229"/>
        <end position="251"/>
    </location>
</feature>
<feature type="compositionally biased region" description="Acidic residues" evidence="1">
    <location>
        <begin position="145"/>
        <end position="164"/>
    </location>
</feature>
<dbReference type="Gramene" id="FCD_00002803-RA">
    <property type="protein sequence ID" value="FCD_00002803-RA:cds"/>
    <property type="gene ID" value="FCD_00002803"/>
</dbReference>
<proteinExistence type="predicted"/>
<dbReference type="AlphaFoldDB" id="A0AA87ZQP1"/>
<feature type="compositionally biased region" description="Basic and acidic residues" evidence="1">
    <location>
        <begin position="77"/>
        <end position="92"/>
    </location>
</feature>
<reference evidence="2" key="1">
    <citation type="submission" date="2023-07" db="EMBL/GenBank/DDBJ databases">
        <title>draft genome sequence of fig (Ficus carica).</title>
        <authorList>
            <person name="Takahashi T."/>
            <person name="Nishimura K."/>
        </authorList>
    </citation>
    <scope>NUCLEOTIDE SEQUENCE</scope>
</reference>
<sequence>MQLQIKSVVKVLGNDIVHGQLHSKAVSISQGQNPASVVGDAVVENAGEFVLGLVAGLLEPVEVPVRRVLAEDQDGEGGERLKQSRDEERDPPSGEFDGSEVTYEGEHERHDHLGRAAAEVAPAAGDAVGGADNGGGKHGAHPELSGDESGEGEAGEEPDEEEGDGVVGHGGEVDGGGGDEDEGGGGEAGAEEVAGGAHGETSEDGAGDGGDAGIADVGGGEVEVVANDGEERRSGEGRNEAGEEGDPRQVEGSHVGLGYREQPEFCGLVFRIHRKSELLRVGIHRSGG</sequence>
<accession>A0AA87ZQP1</accession>
<evidence type="ECO:0000313" key="2">
    <source>
        <dbReference type="EMBL" id="GMN41564.1"/>
    </source>
</evidence>
<evidence type="ECO:0000256" key="1">
    <source>
        <dbReference type="SAM" id="MobiDB-lite"/>
    </source>
</evidence>
<comment type="caution">
    <text evidence="2">The sequence shown here is derived from an EMBL/GenBank/DDBJ whole genome shotgun (WGS) entry which is preliminary data.</text>
</comment>
<keyword evidence="3" id="KW-1185">Reference proteome</keyword>
<protein>
    <submittedName>
        <fullName evidence="2">Uncharacterized protein</fullName>
    </submittedName>
</protein>
<feature type="compositionally biased region" description="Gly residues" evidence="1">
    <location>
        <begin position="165"/>
        <end position="176"/>
    </location>
</feature>
<dbReference type="Proteomes" id="UP001187192">
    <property type="component" value="Unassembled WGS sequence"/>
</dbReference>
<feature type="compositionally biased region" description="Gly residues" evidence="1">
    <location>
        <begin position="127"/>
        <end position="137"/>
    </location>
</feature>
<feature type="region of interest" description="Disordered" evidence="1">
    <location>
        <begin position="125"/>
        <end position="256"/>
    </location>
</feature>